<name>A0A8J7W9V2_9EURY</name>
<dbReference type="Proteomes" id="UP000730161">
    <property type="component" value="Unassembled WGS sequence"/>
</dbReference>
<comment type="caution">
    <text evidence="1">The sequence shown here is derived from an EMBL/GenBank/DDBJ whole genome shotgun (WGS) entry which is preliminary data.</text>
</comment>
<dbReference type="Pfam" id="PF22014">
    <property type="entry name" value="DUF6932"/>
    <property type="match status" value="1"/>
</dbReference>
<dbReference type="InterPro" id="IPR053860">
    <property type="entry name" value="DUF6932"/>
</dbReference>
<evidence type="ECO:0000313" key="2">
    <source>
        <dbReference type="Proteomes" id="UP000730161"/>
    </source>
</evidence>
<proteinExistence type="predicted"/>
<protein>
    <submittedName>
        <fullName evidence="1">Uncharacterized protein</fullName>
    </submittedName>
</protein>
<reference evidence="1" key="1">
    <citation type="submission" date="2014-12" db="EMBL/GenBank/DDBJ databases">
        <authorList>
            <person name="Huang H.-H."/>
            <person name="Chen S.-C."/>
            <person name="Lai M.-C."/>
        </authorList>
    </citation>
    <scope>NUCLEOTIDE SEQUENCE</scope>
    <source>
        <strain evidence="1">K1F9705b</strain>
    </source>
</reference>
<dbReference type="EMBL" id="JWHL01000010">
    <property type="protein sequence ID" value="MBR1369270.1"/>
    <property type="molecule type" value="Genomic_DNA"/>
</dbReference>
<sequence>MERDAIPQWNSDGVIPPVNVHDPISHDRSPYSVSFTDIILRFGITPRRQAILKGLLEFRSALYTVGLIRGFQWIDGSFLEDIERREERDPEDIDLVTFFHLPDGVTEEEIIRSAPGLFNHESLKSNYHVDAYFVRLNAGAPEILVDSAAYWYSLWSHRRDGQWKGFLQIDLSNNDDTVAQRNLDELMGGGDSV</sequence>
<accession>A0A8J7W9V2</accession>
<gene>
    <name evidence="1" type="ORF">RJ53_07085</name>
</gene>
<keyword evidence="2" id="KW-1185">Reference proteome</keyword>
<organism evidence="1 2">
    <name type="scientific">Methanocalculus chunghsingensis</name>
    <dbReference type="NCBI Taxonomy" id="156457"/>
    <lineage>
        <taxon>Archaea</taxon>
        <taxon>Methanobacteriati</taxon>
        <taxon>Methanobacteriota</taxon>
        <taxon>Stenosarchaea group</taxon>
        <taxon>Methanomicrobia</taxon>
        <taxon>Methanomicrobiales</taxon>
        <taxon>Methanocalculaceae</taxon>
        <taxon>Methanocalculus</taxon>
    </lineage>
</organism>
<dbReference type="AlphaFoldDB" id="A0A8J7W9V2"/>
<evidence type="ECO:0000313" key="1">
    <source>
        <dbReference type="EMBL" id="MBR1369270.1"/>
    </source>
</evidence>